<dbReference type="AlphaFoldDB" id="A0A4U1CAX5"/>
<dbReference type="OrthoDB" id="1340494at2"/>
<evidence type="ECO:0000313" key="1">
    <source>
        <dbReference type="EMBL" id="TKC03186.1"/>
    </source>
</evidence>
<evidence type="ECO:0000313" key="2">
    <source>
        <dbReference type="Proteomes" id="UP000310477"/>
    </source>
</evidence>
<reference evidence="1 2" key="1">
    <citation type="submission" date="2019-04" db="EMBL/GenBank/DDBJ databases">
        <title>Pedobacter sp. AR-2-6 sp. nov., isolated from Arctic soil.</title>
        <authorList>
            <person name="Dahal R.H."/>
            <person name="Kim D.-U."/>
        </authorList>
    </citation>
    <scope>NUCLEOTIDE SEQUENCE [LARGE SCALE GENOMIC DNA]</scope>
    <source>
        <strain evidence="1 2">AR-2-6</strain>
    </source>
</reference>
<organism evidence="1 2">
    <name type="scientific">Pedobacter cryotolerans</name>
    <dbReference type="NCBI Taxonomy" id="2571270"/>
    <lineage>
        <taxon>Bacteria</taxon>
        <taxon>Pseudomonadati</taxon>
        <taxon>Bacteroidota</taxon>
        <taxon>Sphingobacteriia</taxon>
        <taxon>Sphingobacteriales</taxon>
        <taxon>Sphingobacteriaceae</taxon>
        <taxon>Pedobacter</taxon>
    </lineage>
</organism>
<protein>
    <submittedName>
        <fullName evidence="1">Uncharacterized protein</fullName>
    </submittedName>
</protein>
<comment type="caution">
    <text evidence="1">The sequence shown here is derived from an EMBL/GenBank/DDBJ whole genome shotgun (WGS) entry which is preliminary data.</text>
</comment>
<sequence length="264" mass="30649">MFKNYKKEVILDYQKKAVGSGFSPNLSNPKPAKLRDECLKVYFERPIKEDEAILRAFFDLPSKGDDYSQSIRSVDIDKFKPLINFLQEKTNDTDDRNIELLAWLIDFELRPFSAWKNIKRENPKSSDKLNKTAQFFSTKKTRNITIATILVAGATLAGITTQPPKQCMYWTGERYQAIYCDQKIGNTPIIALDTFKVTNQKRITRPDTLTKFSLGKVWHIKIDRDSAEFYTSGGNYPLNYKRELQLSSYYILNKYALSKYKTIK</sequence>
<dbReference type="RefSeq" id="WP_136873549.1">
    <property type="nucleotide sequence ID" value="NZ_SWBO01000001.1"/>
</dbReference>
<proteinExistence type="predicted"/>
<name>A0A4U1CAX5_9SPHI</name>
<keyword evidence="2" id="KW-1185">Reference proteome</keyword>
<dbReference type="Proteomes" id="UP000310477">
    <property type="component" value="Unassembled WGS sequence"/>
</dbReference>
<dbReference type="EMBL" id="SWBO01000001">
    <property type="protein sequence ID" value="TKC03186.1"/>
    <property type="molecule type" value="Genomic_DNA"/>
</dbReference>
<accession>A0A4U1CAX5</accession>
<gene>
    <name evidence="1" type="ORF">FA045_01040</name>
</gene>